<organism evidence="1 2">
    <name type="scientific">Bradyrhizobium centrolobii</name>
    <dbReference type="NCBI Taxonomy" id="1505087"/>
    <lineage>
        <taxon>Bacteria</taxon>
        <taxon>Pseudomonadati</taxon>
        <taxon>Pseudomonadota</taxon>
        <taxon>Alphaproteobacteria</taxon>
        <taxon>Hyphomicrobiales</taxon>
        <taxon>Nitrobacteraceae</taxon>
        <taxon>Bradyrhizobium</taxon>
    </lineage>
</organism>
<dbReference type="AlphaFoldDB" id="A0A176ZAW2"/>
<dbReference type="STRING" id="1505087.AYJ54_37365"/>
<sequence>MVIASARRLAYSINIAGWLDVLRNPLSHGKREVRERADLAGEDVVPPRDPLDERAAASAFNAFCGILEALEAG</sequence>
<evidence type="ECO:0000313" key="1">
    <source>
        <dbReference type="EMBL" id="OAF17022.1"/>
    </source>
</evidence>
<gene>
    <name evidence="1" type="ORF">AYJ54_37365</name>
</gene>
<comment type="caution">
    <text evidence="1">The sequence shown here is derived from an EMBL/GenBank/DDBJ whole genome shotgun (WGS) entry which is preliminary data.</text>
</comment>
<name>A0A176ZAW2_9BRAD</name>
<dbReference type="EMBL" id="LUUB01000005">
    <property type="protein sequence ID" value="OAF17022.1"/>
    <property type="molecule type" value="Genomic_DNA"/>
</dbReference>
<dbReference type="Proteomes" id="UP000076959">
    <property type="component" value="Unassembled WGS sequence"/>
</dbReference>
<proteinExistence type="predicted"/>
<accession>A0A176ZAW2</accession>
<evidence type="ECO:0000313" key="2">
    <source>
        <dbReference type="Proteomes" id="UP000076959"/>
    </source>
</evidence>
<reference evidence="1 2" key="1">
    <citation type="submission" date="2016-03" db="EMBL/GenBank/DDBJ databases">
        <title>Draft Genome Sequence of the Strain BR 10245 (Bradyrhizobium sp.) isolated from nodules of Centrolobium paraense.</title>
        <authorList>
            <person name="Simoes-Araujo J.L.Sr."/>
            <person name="Barauna A.C."/>
            <person name="Silva K."/>
            <person name="Zilli J.E."/>
        </authorList>
    </citation>
    <scope>NUCLEOTIDE SEQUENCE [LARGE SCALE GENOMIC DNA]</scope>
    <source>
        <strain evidence="1 2">BR 10245</strain>
    </source>
</reference>
<keyword evidence="2" id="KW-1185">Reference proteome</keyword>
<protein>
    <submittedName>
        <fullName evidence="1">Uncharacterized protein</fullName>
    </submittedName>
</protein>